<gene>
    <name evidence="2" type="ORF">C5O25_00130</name>
</gene>
<dbReference type="EMBL" id="PUBV01000001">
    <property type="protein sequence ID" value="PWB09652.1"/>
    <property type="molecule type" value="Genomic_DNA"/>
</dbReference>
<feature type="domain" description="SGNH hydrolase-type esterase" evidence="1">
    <location>
        <begin position="276"/>
        <end position="428"/>
    </location>
</feature>
<comment type="caution">
    <text evidence="2">The sequence shown here is derived from an EMBL/GenBank/DDBJ whole genome shotgun (WGS) entry which is preliminary data.</text>
</comment>
<dbReference type="Pfam" id="PF13472">
    <property type="entry name" value="Lipase_GDSL_2"/>
    <property type="match status" value="1"/>
</dbReference>
<dbReference type="InterPro" id="IPR036514">
    <property type="entry name" value="SGNH_hydro_sf"/>
</dbReference>
<dbReference type="GeneID" id="93424166"/>
<dbReference type="AlphaFoldDB" id="A0A2V1J2V9"/>
<keyword evidence="3" id="KW-1185">Reference proteome</keyword>
<sequence length="445" mass="48522">MKHTHTTITVATTLLMMSSAPVMRSEQCVAVTADNDSILEDFIDDQADMRQNPVIESELIELPFSGHVPSFIRRSKNAIKDNGEDFSTLYNKLASPGSRIDILHIGDSHVQAEFSTQVTRDMLQFVYGDAGRGLVAPLKLASTNPPSDYKVESTSSWTATRAIKSGSDADMGFNGLALRLSGATGNLTFVTRDDEDTFDPFAEITLFGKGKIDVVSVTDQEGNSIPYESVSEKNCVRITLGRSVNAATVRFSATGGYVYYGSYLSGLRPGLTYSVIGNNGATFSTYNSIGSFSSGISCLAPDLVIVALGTNEAFGRLDRAALRSSLQSMANNIRRGSPKVPIILVTPMECQRRSYVRRKGRRRRAASYSVNANVAAYRNEILDFGRKHNIAVYDLYDVAGGEGASSRWLDAGLMGKDRVHLTASGYRLQGMLLYEALMNLFEPKQ</sequence>
<dbReference type="Proteomes" id="UP000244925">
    <property type="component" value="Unassembled WGS sequence"/>
</dbReference>
<dbReference type="InterPro" id="IPR045136">
    <property type="entry name" value="Iah1-like"/>
</dbReference>
<dbReference type="PANTHER" id="PTHR14209">
    <property type="entry name" value="ISOAMYL ACETATE-HYDROLYZING ESTERASE 1"/>
    <property type="match status" value="1"/>
</dbReference>
<organism evidence="2 3">
    <name type="scientific">Paramuribaculum intestinale</name>
    <dbReference type="NCBI Taxonomy" id="2094151"/>
    <lineage>
        <taxon>Bacteria</taxon>
        <taxon>Pseudomonadati</taxon>
        <taxon>Bacteroidota</taxon>
        <taxon>Bacteroidia</taxon>
        <taxon>Bacteroidales</taxon>
        <taxon>Muribaculaceae</taxon>
        <taxon>Paramuribaculum</taxon>
    </lineage>
</organism>
<dbReference type="InterPro" id="IPR013830">
    <property type="entry name" value="SGNH_hydro"/>
</dbReference>
<evidence type="ECO:0000313" key="2">
    <source>
        <dbReference type="EMBL" id="PWB09652.1"/>
    </source>
</evidence>
<evidence type="ECO:0000259" key="1">
    <source>
        <dbReference type="Pfam" id="PF13472"/>
    </source>
</evidence>
<proteinExistence type="predicted"/>
<dbReference type="GO" id="GO:0016788">
    <property type="term" value="F:hydrolase activity, acting on ester bonds"/>
    <property type="evidence" value="ECO:0007669"/>
    <property type="project" value="UniProtKB-ARBA"/>
</dbReference>
<dbReference type="SUPFAM" id="SSF52266">
    <property type="entry name" value="SGNH hydrolase"/>
    <property type="match status" value="1"/>
</dbReference>
<dbReference type="PANTHER" id="PTHR14209:SF19">
    <property type="entry name" value="ISOAMYL ACETATE-HYDROLYZING ESTERASE 1 HOMOLOG"/>
    <property type="match status" value="1"/>
</dbReference>
<accession>A0A2V1J2V9</accession>
<dbReference type="RefSeq" id="WP_107034704.1">
    <property type="nucleotide sequence ID" value="NZ_CAOMDK010000029.1"/>
</dbReference>
<dbReference type="Gene3D" id="2.60.120.1360">
    <property type="match status" value="1"/>
</dbReference>
<name>A0A2V1J2V9_9BACT</name>
<protein>
    <recommendedName>
        <fullName evidence="1">SGNH hydrolase-type esterase domain-containing protein</fullName>
    </recommendedName>
</protein>
<dbReference type="Gene3D" id="3.40.50.1110">
    <property type="entry name" value="SGNH hydrolase"/>
    <property type="match status" value="1"/>
</dbReference>
<evidence type="ECO:0000313" key="3">
    <source>
        <dbReference type="Proteomes" id="UP000244925"/>
    </source>
</evidence>
<reference evidence="3" key="1">
    <citation type="submission" date="2018-02" db="EMBL/GenBank/DDBJ databases">
        <authorList>
            <person name="Clavel T."/>
            <person name="Strowig T."/>
        </authorList>
    </citation>
    <scope>NUCLEOTIDE SEQUENCE [LARGE SCALE GENOMIC DNA]</scope>
    <source>
        <strain evidence="3">DSM 100764</strain>
    </source>
</reference>